<gene>
    <name evidence="7" type="ORF">RF55_7010</name>
</gene>
<dbReference type="SMART" id="SM00185">
    <property type="entry name" value="ARM"/>
    <property type="match status" value="3"/>
</dbReference>
<dbReference type="STRING" id="67767.A0A0J7KRM3"/>
<dbReference type="Proteomes" id="UP000036403">
    <property type="component" value="Unassembled WGS sequence"/>
</dbReference>
<evidence type="ECO:0000313" key="8">
    <source>
        <dbReference type="Proteomes" id="UP000036403"/>
    </source>
</evidence>
<comment type="caution">
    <text evidence="7">The sequence shown here is derived from an EMBL/GenBank/DDBJ whole genome shotgun (WGS) entry which is preliminary data.</text>
</comment>
<dbReference type="Gene3D" id="1.25.10.10">
    <property type="entry name" value="Leucine-rich Repeat Variant"/>
    <property type="match status" value="1"/>
</dbReference>
<dbReference type="PROSITE" id="PS50176">
    <property type="entry name" value="ARM_REPEAT"/>
    <property type="match status" value="1"/>
</dbReference>
<keyword evidence="3" id="KW-0653">Protein transport</keyword>
<dbReference type="PROSITE" id="PS51214">
    <property type="entry name" value="IBB"/>
    <property type="match status" value="1"/>
</dbReference>
<organism evidence="7 8">
    <name type="scientific">Lasius niger</name>
    <name type="common">Black garden ant</name>
    <dbReference type="NCBI Taxonomy" id="67767"/>
    <lineage>
        <taxon>Eukaryota</taxon>
        <taxon>Metazoa</taxon>
        <taxon>Ecdysozoa</taxon>
        <taxon>Arthropoda</taxon>
        <taxon>Hexapoda</taxon>
        <taxon>Insecta</taxon>
        <taxon>Pterygota</taxon>
        <taxon>Neoptera</taxon>
        <taxon>Endopterygota</taxon>
        <taxon>Hymenoptera</taxon>
        <taxon>Apocrita</taxon>
        <taxon>Aculeata</taxon>
        <taxon>Formicoidea</taxon>
        <taxon>Formicidae</taxon>
        <taxon>Formicinae</taxon>
        <taxon>Lasius</taxon>
        <taxon>Lasius</taxon>
    </lineage>
</organism>
<dbReference type="InterPro" id="IPR002652">
    <property type="entry name" value="Importin-a_IBB"/>
</dbReference>
<dbReference type="InterPro" id="IPR036975">
    <property type="entry name" value="Importin-a_IBB_sf"/>
</dbReference>
<dbReference type="PaxDb" id="67767-A0A0J7KRM3"/>
<feature type="domain" description="IBB" evidence="6">
    <location>
        <begin position="1"/>
        <end position="58"/>
    </location>
</feature>
<dbReference type="SUPFAM" id="SSF48371">
    <property type="entry name" value="ARM repeat"/>
    <property type="match status" value="1"/>
</dbReference>
<dbReference type="GO" id="GO:0006606">
    <property type="term" value="P:protein import into nucleus"/>
    <property type="evidence" value="ECO:0007669"/>
    <property type="project" value="InterPro"/>
</dbReference>
<evidence type="ECO:0000259" key="6">
    <source>
        <dbReference type="PROSITE" id="PS51214"/>
    </source>
</evidence>
<name>A0A0J7KRM3_LASNI</name>
<dbReference type="InterPro" id="IPR016024">
    <property type="entry name" value="ARM-type_fold"/>
</dbReference>
<keyword evidence="2 5" id="KW-0813">Transport</keyword>
<sequence length="269" mass="29958">MAAEAMLNKNRMMVFKNKGKDLEEMRRRRNEVTVELRKNKRDETLQKRRNVPITDSTDEDDIDKHLSKINLEELVAKAGSSDPTIQLQAVQSARKLLSSDRNPPIDPLIESGILPILVRCLEQHHNPSLQFEAAWALTNIASGTSAQTQAVVAAGAVPLFLHLLLSSQQNVCEQAVWALGNIIGDGPVPRDYVIKLGVVQPLLTFIKPDIPITFLRNVTWVIVNLCRNKDPPPPVQTIKDILPALNALIHHTDINVSIIHIKAGEIKSR</sequence>
<dbReference type="Pfam" id="PF01749">
    <property type="entry name" value="IBB"/>
    <property type="match status" value="1"/>
</dbReference>
<protein>
    <submittedName>
        <fullName evidence="7">Importin subunit alpha-4</fullName>
    </submittedName>
</protein>
<comment type="similarity">
    <text evidence="1">Belongs to the importin alpha family.</text>
</comment>
<evidence type="ECO:0000313" key="7">
    <source>
        <dbReference type="EMBL" id="KMQ92946.1"/>
    </source>
</evidence>
<proteinExistence type="inferred from homology"/>
<evidence type="ECO:0000256" key="2">
    <source>
        <dbReference type="ARBA" id="ARBA00022448"/>
    </source>
</evidence>
<dbReference type="InterPro" id="IPR011989">
    <property type="entry name" value="ARM-like"/>
</dbReference>
<evidence type="ECO:0000256" key="5">
    <source>
        <dbReference type="PROSITE-ProRule" id="PRU00561"/>
    </source>
</evidence>
<keyword evidence="8" id="KW-1185">Reference proteome</keyword>
<dbReference type="GO" id="GO:0061608">
    <property type="term" value="F:nuclear import signal receptor activity"/>
    <property type="evidence" value="ECO:0007669"/>
    <property type="project" value="InterPro"/>
</dbReference>
<dbReference type="AlphaFoldDB" id="A0A0J7KRM3"/>
<dbReference type="InterPro" id="IPR000225">
    <property type="entry name" value="Armadillo"/>
</dbReference>
<accession>A0A0J7KRM3</accession>
<dbReference type="Gene3D" id="1.20.5.690">
    <property type="entry name" value="Importin-alpha, importin-beta-binding domain"/>
    <property type="match status" value="1"/>
</dbReference>
<dbReference type="PANTHER" id="PTHR23316">
    <property type="entry name" value="IMPORTIN ALPHA"/>
    <property type="match status" value="1"/>
</dbReference>
<feature type="repeat" description="ARM" evidence="4">
    <location>
        <begin position="112"/>
        <end position="155"/>
    </location>
</feature>
<evidence type="ECO:0000256" key="1">
    <source>
        <dbReference type="ARBA" id="ARBA00010394"/>
    </source>
</evidence>
<reference evidence="7 8" key="1">
    <citation type="submission" date="2015-04" db="EMBL/GenBank/DDBJ databases">
        <title>Lasius niger genome sequencing.</title>
        <authorList>
            <person name="Konorov E.A."/>
            <person name="Nikitin M.A."/>
            <person name="Kirill M.V."/>
            <person name="Chang P."/>
        </authorList>
    </citation>
    <scope>NUCLEOTIDE SEQUENCE [LARGE SCALE GENOMIC DNA]</scope>
    <source>
        <tissue evidence="7">Whole</tissue>
    </source>
</reference>
<dbReference type="EMBL" id="LBMM01003965">
    <property type="protein sequence ID" value="KMQ92946.1"/>
    <property type="molecule type" value="Genomic_DNA"/>
</dbReference>
<dbReference type="OrthoDB" id="29145at2759"/>
<evidence type="ECO:0000256" key="4">
    <source>
        <dbReference type="PROSITE-ProRule" id="PRU00259"/>
    </source>
</evidence>
<evidence type="ECO:0000256" key="3">
    <source>
        <dbReference type="ARBA" id="ARBA00022927"/>
    </source>
</evidence>
<dbReference type="Pfam" id="PF00514">
    <property type="entry name" value="Arm"/>
    <property type="match status" value="3"/>
</dbReference>